<gene>
    <name evidence="1" type="ORF">J5O05_07340</name>
</gene>
<dbReference type="SUPFAM" id="SSF53850">
    <property type="entry name" value="Periplasmic binding protein-like II"/>
    <property type="match status" value="1"/>
</dbReference>
<evidence type="ECO:0000313" key="2">
    <source>
        <dbReference type="Proteomes" id="UP000664904"/>
    </source>
</evidence>
<sequence length="246" mass="27581">MKSIFLGLVFFFNSYTVVASIPKLTFSYGEVNTFPQVILSDDGDIKSGILFDLANALGSELNIQIEFLKTPRARLEQLLLDKFVDINCTANPKWLTSSELIWSEPLYDNPDLLINHLNLSSVEQLITYAESKADPTLIGTVLGYRYPSLEPLFDRGKLVRIDSISPSISYQRYLRGDFPMFVIAKTEASIIDTAQTQHSALIDHNYLYCALSPKLSADEISRLLVAIQKVVASGAMTDIVKRYNDQ</sequence>
<dbReference type="RefSeq" id="WP_208844226.1">
    <property type="nucleotide sequence ID" value="NZ_CP072133.1"/>
</dbReference>
<reference evidence="1" key="1">
    <citation type="submission" date="2021-03" db="EMBL/GenBank/DDBJ databases">
        <title>Complete Genome of Pseudoalteromonas xiamenensis STKMTI.2, a new potential marine bacterium producing anti-Vibrio compounds.</title>
        <authorList>
            <person name="Handayani D.P."/>
            <person name="Isnansetyo A."/>
            <person name="Istiqomah I."/>
            <person name="Jumina J."/>
        </authorList>
    </citation>
    <scope>NUCLEOTIDE SEQUENCE</scope>
    <source>
        <strain evidence="1">STKMTI.2</strain>
    </source>
</reference>
<dbReference type="EMBL" id="CP072133">
    <property type="protein sequence ID" value="QTH72602.1"/>
    <property type="molecule type" value="Genomic_DNA"/>
</dbReference>
<proteinExistence type="predicted"/>
<accession>A0A975DIZ3</accession>
<evidence type="ECO:0008006" key="3">
    <source>
        <dbReference type="Google" id="ProtNLM"/>
    </source>
</evidence>
<evidence type="ECO:0000313" key="1">
    <source>
        <dbReference type="EMBL" id="QTH72602.1"/>
    </source>
</evidence>
<dbReference type="AlphaFoldDB" id="A0A975DIZ3"/>
<dbReference type="Proteomes" id="UP000664904">
    <property type="component" value="Chromosome"/>
</dbReference>
<dbReference type="KEGG" id="pxi:J5O05_07340"/>
<keyword evidence="2" id="KW-1185">Reference proteome</keyword>
<name>A0A975DIZ3_9GAMM</name>
<organism evidence="1 2">
    <name type="scientific">Pseudoalteromonas xiamenensis</name>
    <dbReference type="NCBI Taxonomy" id="882626"/>
    <lineage>
        <taxon>Bacteria</taxon>
        <taxon>Pseudomonadati</taxon>
        <taxon>Pseudomonadota</taxon>
        <taxon>Gammaproteobacteria</taxon>
        <taxon>Alteromonadales</taxon>
        <taxon>Pseudoalteromonadaceae</taxon>
        <taxon>Pseudoalteromonas</taxon>
    </lineage>
</organism>
<protein>
    <recommendedName>
        <fullName evidence="3">Solute-binding protein family 3/N-terminal domain-containing protein</fullName>
    </recommendedName>
</protein>